<comment type="subcellular location">
    <subcellularLocation>
        <location evidence="1">Cell membrane</location>
        <topology evidence="1">Peripheral membrane protein</topology>
    </subcellularLocation>
</comment>
<dbReference type="InterPro" id="IPR027417">
    <property type="entry name" value="P-loop_NTPase"/>
</dbReference>
<dbReference type="Pfam" id="PF08352">
    <property type="entry name" value="oligo_HPY"/>
    <property type="match status" value="1"/>
</dbReference>
<dbReference type="NCBIfam" id="NF008453">
    <property type="entry name" value="PRK11308.1"/>
    <property type="match status" value="2"/>
</dbReference>
<keyword evidence="11" id="KW-1185">Reference proteome</keyword>
<name>A0ABU8RK03_9ACTN</name>
<comment type="similarity">
    <text evidence="2">Belongs to the ABC transporter superfamily.</text>
</comment>
<dbReference type="Proteomes" id="UP001387100">
    <property type="component" value="Unassembled WGS sequence"/>
</dbReference>
<keyword evidence="7" id="KW-0472">Membrane</keyword>
<evidence type="ECO:0000256" key="2">
    <source>
        <dbReference type="ARBA" id="ARBA00005417"/>
    </source>
</evidence>
<keyword evidence="6 10" id="KW-0067">ATP-binding</keyword>
<dbReference type="GO" id="GO:0005524">
    <property type="term" value="F:ATP binding"/>
    <property type="evidence" value="ECO:0007669"/>
    <property type="project" value="UniProtKB-KW"/>
</dbReference>
<evidence type="ECO:0000256" key="3">
    <source>
        <dbReference type="ARBA" id="ARBA00022448"/>
    </source>
</evidence>
<evidence type="ECO:0000256" key="7">
    <source>
        <dbReference type="ARBA" id="ARBA00023136"/>
    </source>
</evidence>
<accession>A0ABU8RK03</accession>
<evidence type="ECO:0000313" key="11">
    <source>
        <dbReference type="Proteomes" id="UP001387100"/>
    </source>
</evidence>
<keyword evidence="5" id="KW-0547">Nucleotide-binding</keyword>
<evidence type="ECO:0000256" key="5">
    <source>
        <dbReference type="ARBA" id="ARBA00022741"/>
    </source>
</evidence>
<evidence type="ECO:0000256" key="1">
    <source>
        <dbReference type="ARBA" id="ARBA00004202"/>
    </source>
</evidence>
<dbReference type="SUPFAM" id="SSF52540">
    <property type="entry name" value="P-loop containing nucleoside triphosphate hydrolases"/>
    <property type="match status" value="2"/>
</dbReference>
<evidence type="ECO:0000259" key="9">
    <source>
        <dbReference type="PROSITE" id="PS50893"/>
    </source>
</evidence>
<dbReference type="InterPro" id="IPR050388">
    <property type="entry name" value="ABC_Ni/Peptide_Import"/>
</dbReference>
<dbReference type="InterPro" id="IPR017871">
    <property type="entry name" value="ABC_transporter-like_CS"/>
</dbReference>
<feature type="region of interest" description="Disordered" evidence="8">
    <location>
        <begin position="1"/>
        <end position="20"/>
    </location>
</feature>
<dbReference type="PROSITE" id="PS00211">
    <property type="entry name" value="ABC_TRANSPORTER_1"/>
    <property type="match status" value="2"/>
</dbReference>
<dbReference type="EMBL" id="JBBIAA010000007">
    <property type="protein sequence ID" value="MEJ5945331.1"/>
    <property type="molecule type" value="Genomic_DNA"/>
</dbReference>
<evidence type="ECO:0000256" key="6">
    <source>
        <dbReference type="ARBA" id="ARBA00022840"/>
    </source>
</evidence>
<organism evidence="10 11">
    <name type="scientific">Pseudokineococcus basanitobsidens</name>
    <dbReference type="NCBI Taxonomy" id="1926649"/>
    <lineage>
        <taxon>Bacteria</taxon>
        <taxon>Bacillati</taxon>
        <taxon>Actinomycetota</taxon>
        <taxon>Actinomycetes</taxon>
        <taxon>Kineosporiales</taxon>
        <taxon>Kineosporiaceae</taxon>
        <taxon>Pseudokineococcus</taxon>
    </lineage>
</organism>
<comment type="caution">
    <text evidence="10">The sequence shown here is derived from an EMBL/GenBank/DDBJ whole genome shotgun (WGS) entry which is preliminary data.</text>
</comment>
<feature type="domain" description="ABC transporter" evidence="9">
    <location>
        <begin position="63"/>
        <end position="315"/>
    </location>
</feature>
<gene>
    <name evidence="10" type="ORF">WDZ17_08495</name>
</gene>
<dbReference type="PROSITE" id="PS50893">
    <property type="entry name" value="ABC_TRANSPORTER_2"/>
    <property type="match status" value="2"/>
</dbReference>
<dbReference type="Pfam" id="PF00005">
    <property type="entry name" value="ABC_tran"/>
    <property type="match status" value="2"/>
</dbReference>
<dbReference type="Gene3D" id="3.40.50.300">
    <property type="entry name" value="P-loop containing nucleotide triphosphate hydrolases"/>
    <property type="match status" value="2"/>
</dbReference>
<dbReference type="CDD" id="cd03257">
    <property type="entry name" value="ABC_NikE_OppD_transporters"/>
    <property type="match status" value="2"/>
</dbReference>
<dbReference type="InterPro" id="IPR003439">
    <property type="entry name" value="ABC_transporter-like_ATP-bd"/>
</dbReference>
<keyword evidence="3" id="KW-0813">Transport</keyword>
<dbReference type="SMART" id="SM00382">
    <property type="entry name" value="AAA"/>
    <property type="match status" value="2"/>
</dbReference>
<dbReference type="PANTHER" id="PTHR43297">
    <property type="entry name" value="OLIGOPEPTIDE TRANSPORT ATP-BINDING PROTEIN APPD"/>
    <property type="match status" value="1"/>
</dbReference>
<evidence type="ECO:0000256" key="8">
    <source>
        <dbReference type="SAM" id="MobiDB-lite"/>
    </source>
</evidence>
<proteinExistence type="inferred from homology"/>
<evidence type="ECO:0000256" key="4">
    <source>
        <dbReference type="ARBA" id="ARBA00022475"/>
    </source>
</evidence>
<sequence>MSRVGRAADDAAGGGLRGRAAAGAGGAFRALRARVAGGRDETDAPVVADAVPERVFGPPLLEVRGLTVTYRTGDDEVPAVQDVDLLVREGERVAVVGESGSGKSTTAAALIGLLPGSGRVAAGTISFAGEDVTHASDARLLRLRGREVGLVPQDPMSNLNPVMRVGAQVEEVLRAHGLASGRAARERAVELLGLAGIPDAARRARAFPHEFSGGMRQRVLIAIALACEPRLLVADEPTSALDVTVQRQILDHLEHLTEATATSRGTSMLLVTHDLGLAADRADTVVVMSRGRVVESGPAARLLVDPQHEYTRRLVAAAPSVSAARASVRARADGVTGPRRHDTADGAPVLRVEDVTKTYRVRGRGNGEITAVDGVSLAVAAGTTTAVVGESGSGKTTLARLALGLEAPTSGRLLVGDDVVGETSGARRRAVRRAMQPVFQDPYASLDPTMSVERLVDEPLRVFGEGDRASRRRRVGELLDQVSLPRESAQRRPAELSGGQRQRVAIARALAVEPRLVVLDEAVSALDVLVQDQVLQLLAELQEDLGVAYLFITHDLAVVRQVAHEVAVMRGGRLVERGSTDQVMGSPREDYTRELLAAIPGAEFYAARAG</sequence>
<dbReference type="PANTHER" id="PTHR43297:SF2">
    <property type="entry name" value="DIPEPTIDE TRANSPORT ATP-BINDING PROTEIN DPPD"/>
    <property type="match status" value="1"/>
</dbReference>
<protein>
    <submittedName>
        <fullName evidence="10">ABC transporter ATP-binding protein</fullName>
    </submittedName>
</protein>
<evidence type="ECO:0000313" key="10">
    <source>
        <dbReference type="EMBL" id="MEJ5945331.1"/>
    </source>
</evidence>
<dbReference type="NCBIfam" id="NF007739">
    <property type="entry name" value="PRK10419.1"/>
    <property type="match status" value="2"/>
</dbReference>
<dbReference type="InterPro" id="IPR003593">
    <property type="entry name" value="AAA+_ATPase"/>
</dbReference>
<dbReference type="InterPro" id="IPR013563">
    <property type="entry name" value="Oligopep_ABC_C"/>
</dbReference>
<keyword evidence="4" id="KW-1003">Cell membrane</keyword>
<feature type="domain" description="ABC transporter" evidence="9">
    <location>
        <begin position="350"/>
        <end position="596"/>
    </location>
</feature>
<reference evidence="10 11" key="1">
    <citation type="journal article" date="2017" name="Int. J. Syst. Evol. Microbiol.">
        <title>Pseudokineococcus basanitobsidens sp. nov., isolated from volcanic rock.</title>
        <authorList>
            <person name="Lee D.W."/>
            <person name="Park M.Y."/>
            <person name="Kim J.J."/>
            <person name="Kim B.S."/>
        </authorList>
    </citation>
    <scope>NUCLEOTIDE SEQUENCE [LARGE SCALE GENOMIC DNA]</scope>
    <source>
        <strain evidence="10 11">DSM 103726</strain>
    </source>
</reference>